<dbReference type="VEuPathDB" id="FungiDB:PLEOSDRAFT_1102648"/>
<organism evidence="1 2">
    <name type="scientific">Pleurotus ostreatus (strain PC15)</name>
    <name type="common">Oyster mushroom</name>
    <dbReference type="NCBI Taxonomy" id="1137138"/>
    <lineage>
        <taxon>Eukaryota</taxon>
        <taxon>Fungi</taxon>
        <taxon>Dikarya</taxon>
        <taxon>Basidiomycota</taxon>
        <taxon>Agaricomycotina</taxon>
        <taxon>Agaricomycetes</taxon>
        <taxon>Agaricomycetidae</taxon>
        <taxon>Agaricales</taxon>
        <taxon>Pleurotineae</taxon>
        <taxon>Pleurotaceae</taxon>
        <taxon>Pleurotus</taxon>
    </lineage>
</organism>
<protein>
    <recommendedName>
        <fullName evidence="3">F-box domain-containing protein</fullName>
    </recommendedName>
</protein>
<evidence type="ECO:0000313" key="1">
    <source>
        <dbReference type="EMBL" id="KDQ28606.1"/>
    </source>
</evidence>
<dbReference type="EMBL" id="KL198007">
    <property type="protein sequence ID" value="KDQ28606.1"/>
    <property type="molecule type" value="Genomic_DNA"/>
</dbReference>
<proteinExistence type="predicted"/>
<dbReference type="STRING" id="1137138.A0A067NYA4"/>
<dbReference type="InParanoid" id="A0A067NYA4"/>
<name>A0A067NYA4_PLEO1</name>
<reference evidence="2" key="1">
    <citation type="journal article" date="2014" name="Proc. Natl. Acad. Sci. U.S.A.">
        <title>Extensive sampling of basidiomycete genomes demonstrates inadequacy of the white-rot/brown-rot paradigm for wood decay fungi.</title>
        <authorList>
            <person name="Riley R."/>
            <person name="Salamov A.A."/>
            <person name="Brown D.W."/>
            <person name="Nagy L.G."/>
            <person name="Floudas D."/>
            <person name="Held B.W."/>
            <person name="Levasseur A."/>
            <person name="Lombard V."/>
            <person name="Morin E."/>
            <person name="Otillar R."/>
            <person name="Lindquist E.A."/>
            <person name="Sun H."/>
            <person name="LaButti K.M."/>
            <person name="Schmutz J."/>
            <person name="Jabbour D."/>
            <person name="Luo H."/>
            <person name="Baker S.E."/>
            <person name="Pisabarro A.G."/>
            <person name="Walton J.D."/>
            <person name="Blanchette R.A."/>
            <person name="Henrissat B."/>
            <person name="Martin F."/>
            <person name="Cullen D."/>
            <person name="Hibbett D.S."/>
            <person name="Grigoriev I.V."/>
        </authorList>
    </citation>
    <scope>NUCLEOTIDE SEQUENCE [LARGE SCALE GENOMIC DNA]</scope>
    <source>
        <strain evidence="2">PC15</strain>
    </source>
</reference>
<evidence type="ECO:0000313" key="2">
    <source>
        <dbReference type="Proteomes" id="UP000027073"/>
    </source>
</evidence>
<sequence length="312" mass="35778">MQVPQLPSEIICQILELAAQSSTCLAICQVSSWARALAMPYLFQTVKLKSYTRMEHFMRTLIPLDPHARDTPSSSSIVSSSISSITKKALGKREPANFVRHLWVRDLSIHVFTLSRVCKNLTHIAMDQSTMVMLVSMSSMVPSPERYKDLHLFLFGRERLQYHVLLHPPPPNATTLRITHVHFAEPVAYTDESFNFIAFPFPRLTHMAMPLHPSNSSKDDLVVLITLLLAAPKMEMLLLILYEDVIDEDTAGRVVDTFRRYRPMNPGSFLLRTPRDDLESQWEREIYGAKSIWERGEEYTRNLLAHDIAKNE</sequence>
<gene>
    <name evidence="1" type="ORF">PLEOSDRAFT_1102648</name>
</gene>
<dbReference type="Proteomes" id="UP000027073">
    <property type="component" value="Unassembled WGS sequence"/>
</dbReference>
<dbReference type="OrthoDB" id="2795673at2759"/>
<accession>A0A067NYA4</accession>
<dbReference type="HOGENOM" id="CLU_051720_1_0_1"/>
<evidence type="ECO:0008006" key="3">
    <source>
        <dbReference type="Google" id="ProtNLM"/>
    </source>
</evidence>
<dbReference type="AlphaFoldDB" id="A0A067NYA4"/>